<dbReference type="InterPro" id="IPR000671">
    <property type="entry name" value="Peptidase_A31"/>
</dbReference>
<dbReference type="PANTHER" id="PTHR30485:SF0">
    <property type="entry name" value="NI_FE-HYDROGENASE 1 B-TYPE CYTOCHROME SUBUNIT-RELATED"/>
    <property type="match status" value="1"/>
</dbReference>
<feature type="domain" description="Cytochrome b561 bacterial/Ni-hydrogenase" evidence="18">
    <location>
        <begin position="43"/>
        <end position="247"/>
    </location>
</feature>
<dbReference type="GO" id="GO:0006508">
    <property type="term" value="P:proteolysis"/>
    <property type="evidence" value="ECO:0007669"/>
    <property type="project" value="UniProtKB-KW"/>
</dbReference>
<evidence type="ECO:0000256" key="17">
    <source>
        <dbReference type="SAM" id="Phobius"/>
    </source>
</evidence>
<dbReference type="PANTHER" id="PTHR30485">
    <property type="entry name" value="NI/FE-HYDROGENASE 1 B-TYPE CYTOCHROME SUBUNIT"/>
    <property type="match status" value="1"/>
</dbReference>
<evidence type="ECO:0000313" key="19">
    <source>
        <dbReference type="EMBL" id="TGA97360.1"/>
    </source>
</evidence>
<feature type="transmembrane region" description="Helical" evidence="17">
    <location>
        <begin position="94"/>
        <end position="112"/>
    </location>
</feature>
<dbReference type="Pfam" id="PF01292">
    <property type="entry name" value="Ni_hydr_CYTB"/>
    <property type="match status" value="1"/>
</dbReference>
<keyword evidence="8" id="KW-0645">Protease</keyword>
<dbReference type="OrthoDB" id="197262at2"/>
<dbReference type="PRINTS" id="PR00161">
    <property type="entry name" value="NIHGNASECYTB"/>
</dbReference>
<evidence type="ECO:0000256" key="13">
    <source>
        <dbReference type="ARBA" id="ARBA00022982"/>
    </source>
</evidence>
<comment type="similarity">
    <text evidence="2">Belongs to the peptidase A31 family.</text>
</comment>
<comment type="similarity">
    <text evidence="3">Belongs to the HupC/HyaC/HydC family.</text>
</comment>
<dbReference type="GO" id="GO:0020037">
    <property type="term" value="F:heme binding"/>
    <property type="evidence" value="ECO:0007669"/>
    <property type="project" value="TreeGrafter"/>
</dbReference>
<dbReference type="FunFam" id="3.40.50.1450:FF:000002">
    <property type="entry name" value="Hydrogenase 1 maturation protease"/>
    <property type="match status" value="1"/>
</dbReference>
<comment type="caution">
    <text evidence="19">The sequence shown here is derived from an EMBL/GenBank/DDBJ whole genome shotgun (WGS) entry which is preliminary data.</text>
</comment>
<keyword evidence="4" id="KW-0813">Transport</keyword>
<evidence type="ECO:0000256" key="9">
    <source>
        <dbReference type="ARBA" id="ARBA00022692"/>
    </source>
</evidence>
<dbReference type="InterPro" id="IPR016174">
    <property type="entry name" value="Di-haem_cyt_TM"/>
</dbReference>
<organism evidence="19 20">
    <name type="scientific">Sporolactobacillus shoreae</name>
    <dbReference type="NCBI Taxonomy" id="1465501"/>
    <lineage>
        <taxon>Bacteria</taxon>
        <taxon>Bacillati</taxon>
        <taxon>Bacillota</taxon>
        <taxon>Bacilli</taxon>
        <taxon>Bacillales</taxon>
        <taxon>Sporolactobacillaceae</taxon>
        <taxon>Sporolactobacillus</taxon>
    </lineage>
</organism>
<evidence type="ECO:0000256" key="8">
    <source>
        <dbReference type="ARBA" id="ARBA00022670"/>
    </source>
</evidence>
<keyword evidence="15" id="KW-0408">Iron</keyword>
<evidence type="ECO:0000256" key="2">
    <source>
        <dbReference type="ARBA" id="ARBA00006814"/>
    </source>
</evidence>
<dbReference type="InterPro" id="IPR051542">
    <property type="entry name" value="Hydrogenase_cytochrome"/>
</dbReference>
<dbReference type="GO" id="GO:0008047">
    <property type="term" value="F:enzyme activator activity"/>
    <property type="evidence" value="ECO:0007669"/>
    <property type="project" value="InterPro"/>
</dbReference>
<keyword evidence="6" id="KW-0533">Nickel</keyword>
<keyword evidence="11" id="KW-0064">Aspartyl protease</keyword>
<dbReference type="Pfam" id="PF01750">
    <property type="entry name" value="HycI"/>
    <property type="match status" value="1"/>
</dbReference>
<dbReference type="GO" id="GO:0022904">
    <property type="term" value="P:respiratory electron transport chain"/>
    <property type="evidence" value="ECO:0007669"/>
    <property type="project" value="InterPro"/>
</dbReference>
<feature type="transmembrane region" description="Helical" evidence="17">
    <location>
        <begin position="213"/>
        <end position="230"/>
    </location>
</feature>
<dbReference type="SUPFAM" id="SSF53163">
    <property type="entry name" value="HybD-like"/>
    <property type="match status" value="1"/>
</dbReference>
<keyword evidence="14 17" id="KW-1133">Transmembrane helix</keyword>
<dbReference type="NCBIfam" id="TIGR00072">
    <property type="entry name" value="hydrog_prot"/>
    <property type="match status" value="1"/>
</dbReference>
<dbReference type="Gene3D" id="3.40.50.1450">
    <property type="entry name" value="HybD-like"/>
    <property type="match status" value="1"/>
</dbReference>
<evidence type="ECO:0000256" key="10">
    <source>
        <dbReference type="ARBA" id="ARBA00022723"/>
    </source>
</evidence>
<keyword evidence="12" id="KW-0378">Hydrolase</keyword>
<evidence type="ECO:0000256" key="3">
    <source>
        <dbReference type="ARBA" id="ARBA00008622"/>
    </source>
</evidence>
<dbReference type="InterPro" id="IPR023430">
    <property type="entry name" value="Pept_HybD-like_dom_sf"/>
</dbReference>
<evidence type="ECO:0000259" key="18">
    <source>
        <dbReference type="Pfam" id="PF01292"/>
    </source>
</evidence>
<evidence type="ECO:0000256" key="12">
    <source>
        <dbReference type="ARBA" id="ARBA00022801"/>
    </source>
</evidence>
<feature type="transmembrane region" description="Helical" evidence="17">
    <location>
        <begin position="53"/>
        <end position="74"/>
    </location>
</feature>
<comment type="subcellular location">
    <subcellularLocation>
        <location evidence="1">Cell membrane</location>
        <topology evidence="1">Multi-pass membrane protein</topology>
    </subcellularLocation>
</comment>
<dbReference type="InterPro" id="IPR011577">
    <property type="entry name" value="Cyt_b561_bac/Ni-Hgenase"/>
</dbReference>
<evidence type="ECO:0000256" key="4">
    <source>
        <dbReference type="ARBA" id="ARBA00022448"/>
    </source>
</evidence>
<keyword evidence="5" id="KW-1003">Cell membrane</keyword>
<dbReference type="GO" id="GO:0005886">
    <property type="term" value="C:plasma membrane"/>
    <property type="evidence" value="ECO:0007669"/>
    <property type="project" value="UniProtKB-SubCell"/>
</dbReference>
<dbReference type="InterPro" id="IPR000516">
    <property type="entry name" value="Ni-dep_Hydgase_cyt-B"/>
</dbReference>
<keyword evidence="10" id="KW-0479">Metal-binding</keyword>
<keyword evidence="9 17" id="KW-0812">Transmembrane</keyword>
<dbReference type="AlphaFoldDB" id="A0A4Z0GND9"/>
<dbReference type="GO" id="GO:0004190">
    <property type="term" value="F:aspartic-type endopeptidase activity"/>
    <property type="evidence" value="ECO:0007669"/>
    <property type="project" value="UniProtKB-KW"/>
</dbReference>
<proteinExistence type="inferred from homology"/>
<dbReference type="Gene3D" id="1.20.950.20">
    <property type="entry name" value="Transmembrane di-heme cytochromes, Chain C"/>
    <property type="match status" value="1"/>
</dbReference>
<dbReference type="CDD" id="cd06062">
    <property type="entry name" value="H2MP_MemB-H2up"/>
    <property type="match status" value="1"/>
</dbReference>
<evidence type="ECO:0000256" key="11">
    <source>
        <dbReference type="ARBA" id="ARBA00022750"/>
    </source>
</evidence>
<dbReference type="NCBIfam" id="TIGR02125">
    <property type="entry name" value="CytB-hydogenase"/>
    <property type="match status" value="1"/>
</dbReference>
<evidence type="ECO:0000256" key="1">
    <source>
        <dbReference type="ARBA" id="ARBA00004651"/>
    </source>
</evidence>
<name>A0A4Z0GND9_9BACL</name>
<keyword evidence="7" id="KW-0349">Heme</keyword>
<protein>
    <submittedName>
        <fullName evidence="19">Ni/Fe-hydrogenase, b-type cytochrome subunit</fullName>
    </submittedName>
</protein>
<keyword evidence="20" id="KW-1185">Reference proteome</keyword>
<dbReference type="GO" id="GO:0009055">
    <property type="term" value="F:electron transfer activity"/>
    <property type="evidence" value="ECO:0007669"/>
    <property type="project" value="InterPro"/>
</dbReference>
<evidence type="ECO:0000256" key="14">
    <source>
        <dbReference type="ARBA" id="ARBA00022989"/>
    </source>
</evidence>
<feature type="transmembrane region" description="Helical" evidence="17">
    <location>
        <begin position="161"/>
        <end position="181"/>
    </location>
</feature>
<dbReference type="GO" id="GO:0005506">
    <property type="term" value="F:iron ion binding"/>
    <property type="evidence" value="ECO:0007669"/>
    <property type="project" value="InterPro"/>
</dbReference>
<dbReference type="RefSeq" id="WP_135349048.1">
    <property type="nucleotide sequence ID" value="NZ_SRJD01000014.1"/>
</dbReference>
<dbReference type="SUPFAM" id="SSF81342">
    <property type="entry name" value="Transmembrane di-heme cytochromes"/>
    <property type="match status" value="1"/>
</dbReference>
<dbReference type="Proteomes" id="UP000298347">
    <property type="component" value="Unassembled WGS sequence"/>
</dbReference>
<evidence type="ECO:0000256" key="15">
    <source>
        <dbReference type="ARBA" id="ARBA00023004"/>
    </source>
</evidence>
<sequence>MKTLTDIKPVIRRKLAQERLENKATSLADQRSVAAREQNSVYVWEFPIRIFHWVNAAAIMILMVTGIYIGHPFITPANNGEAYYNFLMGWVREVHFFTAFVFTANLIFRLYWTFRGNHYAKSQILQKTFWTGLIETVKGYLFLPNHKPHYIGHNPLAQLSYWIFVGVGSVIMVFTGYYLLFQPQPDTIFGKAFAWVIFPFGGSDYTVRSWHHLVAWGFMLFVVIHVYMSIREDWLAKNGTMSSIFTGYKFEPAHRAEEKAQATESPAAAPESAEKITILGIGNALYTDEGLGVAVLPRLQEALKGINDLEFVDGTTEGMQLLGPVEDTQKLIIIDAINAGKEPGTLVTLYKEEIPSFNGIKMSVHQIGFQEVVSAAQLRDRLPEKMVMFGMQPASLELGTEISETAKAAVPYLIEKVRQQIDEWRDA</sequence>
<accession>A0A4Z0GND9</accession>
<dbReference type="PROSITE" id="PS00883">
    <property type="entry name" value="NI_HGENASE_CYTB_2"/>
    <property type="match status" value="1"/>
</dbReference>
<reference evidence="19 20" key="1">
    <citation type="journal article" date="2015" name="Int. J. Syst. Evol. Microbiol.">
        <title>Sporolactobacillus shoreae sp. nov. and Sporolactobacillus spathodeae sp. nov., two spore-forming lactic acid bacteria isolated from tree barks in Thailand.</title>
        <authorList>
            <person name="Thamacharoensuk T."/>
            <person name="Kitahara M."/>
            <person name="Ohkuma M."/>
            <person name="Thongchul N."/>
            <person name="Tanasupawat S."/>
        </authorList>
    </citation>
    <scope>NUCLEOTIDE SEQUENCE [LARGE SCALE GENOMIC DNA]</scope>
    <source>
        <strain evidence="19 20">BK92</strain>
    </source>
</reference>
<evidence type="ECO:0000256" key="16">
    <source>
        <dbReference type="ARBA" id="ARBA00023136"/>
    </source>
</evidence>
<keyword evidence="13" id="KW-0249">Electron transport</keyword>
<evidence type="ECO:0000256" key="6">
    <source>
        <dbReference type="ARBA" id="ARBA00022596"/>
    </source>
</evidence>
<evidence type="ECO:0000256" key="5">
    <source>
        <dbReference type="ARBA" id="ARBA00022475"/>
    </source>
</evidence>
<dbReference type="EMBL" id="SRJD01000014">
    <property type="protein sequence ID" value="TGA97360.1"/>
    <property type="molecule type" value="Genomic_DNA"/>
</dbReference>
<evidence type="ECO:0000313" key="20">
    <source>
        <dbReference type="Proteomes" id="UP000298347"/>
    </source>
</evidence>
<gene>
    <name evidence="19" type="primary">cybH</name>
    <name evidence="19" type="ORF">E4665_12085</name>
</gene>
<keyword evidence="16 17" id="KW-0472">Membrane</keyword>
<evidence type="ECO:0000256" key="7">
    <source>
        <dbReference type="ARBA" id="ARBA00022617"/>
    </source>
</evidence>